<feature type="transmembrane region" description="Helical" evidence="9">
    <location>
        <begin position="1000"/>
        <end position="1026"/>
    </location>
</feature>
<dbReference type="PANTHER" id="PTHR32063:SF13">
    <property type="entry name" value="MULTIDRUG EFFLUX PUMP SUBUNIT ACRB-RELATED"/>
    <property type="match status" value="1"/>
</dbReference>
<feature type="transmembrane region" description="Helical" evidence="9">
    <location>
        <begin position="366"/>
        <end position="388"/>
    </location>
</feature>
<comment type="caution">
    <text evidence="9">Lacks conserved residue(s) required for the propagation of feature annotation.</text>
</comment>
<dbReference type="InterPro" id="IPR001036">
    <property type="entry name" value="Acrflvin-R"/>
</dbReference>
<evidence type="ECO:0000313" key="11">
    <source>
        <dbReference type="Proteomes" id="UP000597206"/>
    </source>
</evidence>
<evidence type="ECO:0000256" key="2">
    <source>
        <dbReference type="ARBA" id="ARBA00010942"/>
    </source>
</evidence>
<dbReference type="SUPFAM" id="SSF82693">
    <property type="entry name" value="Multidrug efflux transporter AcrB pore domain, PN1, PN2, PC1 and PC2 subdomains"/>
    <property type="match status" value="4"/>
</dbReference>
<dbReference type="Gene3D" id="3.30.2090.10">
    <property type="entry name" value="Multidrug efflux transporter AcrB TolC docking domain, DN and DC subdomains"/>
    <property type="match status" value="2"/>
</dbReference>
<dbReference type="Pfam" id="PF00873">
    <property type="entry name" value="ACR_tran"/>
    <property type="match status" value="1"/>
</dbReference>
<evidence type="ECO:0000256" key="3">
    <source>
        <dbReference type="ARBA" id="ARBA00022448"/>
    </source>
</evidence>
<sequence length="1049" mass="113097">MARFFIDRPIFAWVVAILIMLAGILSIETLPIEQYPQIAPPSVTISGTYTGASAKTVESSVTQVVEQNMNGIDNLLYMSSSSDSSGQFQIQLTFATGTDPDIAQVQVQNKLSAVESTLPDSVVDYGITVAKSTSSFLMVVGFISDDNSMNNNELSDYAVSHIKDPLSRVQGVGEVQVFGAQHSMRIWLDPNKLNKFNLTPSDVTSAISSQNTQVSVGSLGGTPAVKGQQITATITAQGRLQTVEQFKNILLKVQSDGSQVRVQDVARVEIGGESYTAVARYNGKYSTGIAIKLSSGANALDTAENVKAKMAELSPYFPHGMKVVYPFDTTPFVKISIEEVVHTLAEAVVLVFIVMFVFLQNFRATLIPTIAVPVVLLGTFGIMASFGYSINTLTMFGMVLAIGLLVDDAIVVVENVERVMEEDGLSPLEATRKSMGQITGALVGIALVLSAVFVPMAFFGGASGAIYRQFSLTIVSAMVLSVLCAMILTPALCATILKPRRQGEVHITKGPFAWFNNSFNSGTDRYQRFVAGSLSKKIRYVVVYVVIVGGLLVLFQRLPTSFLPEEDQGVVMAMITLPTGATQERTMAVGKKLQDYFLTKEKENVDSVFTIAGFSFAGSGQNMGMAFVKLKDWDKRPREDQSVNAIIGRAWGFLATIKEAQVFAFNLPAVPSLGTSSGFDAYLVDNGGLGHEKLLQARNQLLGMAAQDPVLTAVRPNGMEDGPQFKVDIDYEKAMAMGVSVSDINSMLSTAWGSSYVNDFVDGGRIKKVYVQADAPYRMNPKDLELWHVRNEDGDMVPFGAFASYHWDYGSPRLERFNGTASMNIQGAAAAGHSSGEAMAEIEKLVKKLPDGIGVDWGSISYQERQSSSNSGMLYGISLLIVFLSLAALYESWSVPFSVILVVPLGILGAVLAATFKGLSNDVYFQVGLLTTIGLSAKNAILIVEFAKALYDDGMGLVEATVDACRMRLRPIMMTSFAFILGVLPLALSTGAGAASRNAIGWGVVGGMLSATILSIFFVPVFFVLVMSLFKTKRHKIGEDTVEENSDAN</sequence>
<evidence type="ECO:0000256" key="8">
    <source>
        <dbReference type="ARBA" id="ARBA00023136"/>
    </source>
</evidence>
<comment type="caution">
    <text evidence="10">The sequence shown here is derived from an EMBL/GenBank/DDBJ whole genome shotgun (WGS) entry which is preliminary data.</text>
</comment>
<dbReference type="Gene3D" id="3.30.70.1430">
    <property type="entry name" value="Multidrug efflux transporter AcrB pore domain"/>
    <property type="match status" value="2"/>
</dbReference>
<accession>A0ABS0GFA8</accession>
<reference evidence="10 11" key="1">
    <citation type="submission" date="2020-11" db="EMBL/GenBank/DDBJ databases">
        <title>Vibrio nitrifigilis sp. nov., a marine nitrogen-fixing bacterium isolated from the lagoon sediment of an islet inside an atoll.</title>
        <authorList>
            <person name="Wang L.-T."/>
            <person name="Shieh W.Y."/>
        </authorList>
    </citation>
    <scope>NUCLEOTIDE SEQUENCE [LARGE SCALE GENOMIC DNA]</scope>
    <source>
        <strain evidence="10 11">NFV-1</strain>
    </source>
</reference>
<feature type="transmembrane region" description="Helical" evidence="9">
    <location>
        <begin position="434"/>
        <end position="458"/>
    </location>
</feature>
<dbReference type="Proteomes" id="UP000597206">
    <property type="component" value="Unassembled WGS sequence"/>
</dbReference>
<evidence type="ECO:0000256" key="7">
    <source>
        <dbReference type="ARBA" id="ARBA00022989"/>
    </source>
</evidence>
<dbReference type="PANTHER" id="PTHR32063">
    <property type="match status" value="1"/>
</dbReference>
<evidence type="ECO:0000256" key="4">
    <source>
        <dbReference type="ARBA" id="ARBA00022475"/>
    </source>
</evidence>
<feature type="transmembrane region" description="Helical" evidence="9">
    <location>
        <begin position="896"/>
        <end position="916"/>
    </location>
</feature>
<protein>
    <recommendedName>
        <fullName evidence="9">Efflux pump membrane transporter</fullName>
    </recommendedName>
</protein>
<dbReference type="NCBIfam" id="NF000282">
    <property type="entry name" value="RND_permease_1"/>
    <property type="match status" value="1"/>
</dbReference>
<feature type="transmembrane region" description="Helical" evidence="9">
    <location>
        <begin position="976"/>
        <end position="994"/>
    </location>
</feature>
<feature type="transmembrane region" description="Helical" evidence="9">
    <location>
        <begin position="340"/>
        <end position="359"/>
    </location>
</feature>
<dbReference type="EMBL" id="JADPMR010000001">
    <property type="protein sequence ID" value="MBF9001102.1"/>
    <property type="molecule type" value="Genomic_DNA"/>
</dbReference>
<keyword evidence="5 9" id="KW-0997">Cell inner membrane</keyword>
<keyword evidence="4" id="KW-1003">Cell membrane</keyword>
<comment type="similarity">
    <text evidence="2 9">Belongs to the resistance-nodulation-cell division (RND) (TC 2.A.6) family.</text>
</comment>
<dbReference type="InterPro" id="IPR027463">
    <property type="entry name" value="AcrB_DN_DC_subdom"/>
</dbReference>
<dbReference type="PRINTS" id="PR00702">
    <property type="entry name" value="ACRIFLAVINRP"/>
</dbReference>
<keyword evidence="6 9" id="KW-0812">Transmembrane</keyword>
<evidence type="ECO:0000256" key="5">
    <source>
        <dbReference type="ARBA" id="ARBA00022519"/>
    </source>
</evidence>
<keyword evidence="3 9" id="KW-0813">Transport</keyword>
<name>A0ABS0GFA8_9VIBR</name>
<dbReference type="Gene3D" id="3.30.70.1440">
    <property type="entry name" value="Multidrug efflux transporter AcrB pore domain"/>
    <property type="match status" value="1"/>
</dbReference>
<keyword evidence="11" id="KW-1185">Reference proteome</keyword>
<dbReference type="SUPFAM" id="SSF82866">
    <property type="entry name" value="Multidrug efflux transporter AcrB transmembrane domain"/>
    <property type="match status" value="2"/>
</dbReference>
<feature type="transmembrane region" description="Helical" evidence="9">
    <location>
        <begin position="538"/>
        <end position="555"/>
    </location>
</feature>
<feature type="transmembrane region" description="Helical" evidence="9">
    <location>
        <begin position="470"/>
        <end position="497"/>
    </location>
</feature>
<dbReference type="Gene3D" id="1.20.1640.10">
    <property type="entry name" value="Multidrug efflux transporter AcrB transmembrane domain"/>
    <property type="match status" value="2"/>
</dbReference>
<dbReference type="InterPro" id="IPR004764">
    <property type="entry name" value="MdtF-like"/>
</dbReference>
<dbReference type="RefSeq" id="WP_196123499.1">
    <property type="nucleotide sequence ID" value="NZ_JADPMR010000001.1"/>
</dbReference>
<dbReference type="SUPFAM" id="SSF82714">
    <property type="entry name" value="Multidrug efflux transporter AcrB TolC docking domain, DN and DC subdomains"/>
    <property type="match status" value="2"/>
</dbReference>
<evidence type="ECO:0000256" key="9">
    <source>
        <dbReference type="RuleBase" id="RU364070"/>
    </source>
</evidence>
<evidence type="ECO:0000313" key="10">
    <source>
        <dbReference type="EMBL" id="MBF9001102.1"/>
    </source>
</evidence>
<organism evidence="10 11">
    <name type="scientific">Vibrio nitrifigilis</name>
    <dbReference type="NCBI Taxonomy" id="2789781"/>
    <lineage>
        <taxon>Bacteria</taxon>
        <taxon>Pseudomonadati</taxon>
        <taxon>Pseudomonadota</taxon>
        <taxon>Gammaproteobacteria</taxon>
        <taxon>Vibrionales</taxon>
        <taxon>Vibrionaceae</taxon>
        <taxon>Vibrio</taxon>
    </lineage>
</organism>
<evidence type="ECO:0000256" key="6">
    <source>
        <dbReference type="ARBA" id="ARBA00022692"/>
    </source>
</evidence>
<evidence type="ECO:0000256" key="1">
    <source>
        <dbReference type="ARBA" id="ARBA00004429"/>
    </source>
</evidence>
<gene>
    <name evidence="10" type="ORF">I1A42_11140</name>
</gene>
<dbReference type="NCBIfam" id="TIGR00915">
    <property type="entry name" value="2A0602"/>
    <property type="match status" value="1"/>
</dbReference>
<comment type="subcellular location">
    <subcellularLocation>
        <location evidence="1 9">Cell inner membrane</location>
        <topology evidence="1 9">Multi-pass membrane protein</topology>
    </subcellularLocation>
</comment>
<keyword evidence="8 9" id="KW-0472">Membrane</keyword>
<keyword evidence="7 9" id="KW-1133">Transmembrane helix</keyword>
<feature type="transmembrane region" description="Helical" evidence="9">
    <location>
        <begin position="872"/>
        <end position="890"/>
    </location>
</feature>
<proteinExistence type="inferred from homology"/>
<dbReference type="Gene3D" id="3.30.70.1320">
    <property type="entry name" value="Multidrug efflux transporter AcrB pore domain like"/>
    <property type="match status" value="1"/>
</dbReference>